<evidence type="ECO:0000313" key="1">
    <source>
        <dbReference type="EMBL" id="APG26464.1"/>
    </source>
</evidence>
<dbReference type="Pfam" id="PF13366">
    <property type="entry name" value="PDDEXK_3"/>
    <property type="match status" value="1"/>
</dbReference>
<name>A0A1L3GKL9_9BACT</name>
<accession>A0A1L3GKL9</accession>
<dbReference type="InterPro" id="IPR026350">
    <property type="entry name" value="GxxExxY"/>
</dbReference>
<dbReference type="InterPro" id="IPR011604">
    <property type="entry name" value="PDDEXK-like_dom_sf"/>
</dbReference>
<proteinExistence type="predicted"/>
<organism evidence="1 2">
    <name type="scientific">Syntrophotalea acetylenivorans</name>
    <dbReference type="NCBI Taxonomy" id="1842532"/>
    <lineage>
        <taxon>Bacteria</taxon>
        <taxon>Pseudomonadati</taxon>
        <taxon>Thermodesulfobacteriota</taxon>
        <taxon>Desulfuromonadia</taxon>
        <taxon>Desulfuromonadales</taxon>
        <taxon>Syntrophotaleaceae</taxon>
        <taxon>Syntrophotalea</taxon>
    </lineage>
</organism>
<dbReference type="KEGG" id="pef:A7E78_00425"/>
<reference evidence="1 2" key="1">
    <citation type="journal article" date="2017" name="Genome Announc.">
        <title>Complete Genome Sequences of Two Acetylene-Fermenting Pelobacter acetylenicus Strains.</title>
        <authorList>
            <person name="Sutton J.M."/>
            <person name="Baesman S.M."/>
            <person name="Fierst J.L."/>
            <person name="Poret-Peterson A.T."/>
            <person name="Oremland R.S."/>
            <person name="Dunlap D.S."/>
            <person name="Akob D.M."/>
        </authorList>
    </citation>
    <scope>NUCLEOTIDE SEQUENCE [LARGE SCALE GENOMIC DNA]</scope>
    <source>
        <strain evidence="1 2">SFB93</strain>
    </source>
</reference>
<dbReference type="EMBL" id="CP015519">
    <property type="protein sequence ID" value="APG26464.1"/>
    <property type="molecule type" value="Genomic_DNA"/>
</dbReference>
<dbReference type="NCBIfam" id="TIGR04256">
    <property type="entry name" value="GxxExxY"/>
    <property type="match status" value="1"/>
</dbReference>
<evidence type="ECO:0000313" key="2">
    <source>
        <dbReference type="Proteomes" id="UP000182517"/>
    </source>
</evidence>
<dbReference type="Gene3D" id="3.90.320.10">
    <property type="match status" value="1"/>
</dbReference>
<gene>
    <name evidence="1" type="ORF">A7E78_00425</name>
</gene>
<dbReference type="OrthoDB" id="9798792at2"/>
<keyword evidence="2" id="KW-1185">Reference proteome</keyword>
<dbReference type="Proteomes" id="UP000182517">
    <property type="component" value="Chromosome"/>
</dbReference>
<dbReference type="STRING" id="1842532.A7E78_00425"/>
<protein>
    <submittedName>
        <fullName evidence="1">GxxExxY protein</fullName>
    </submittedName>
</protein>
<sequence length="123" mass="14117">MDFDELSNQLIGCALQVHRELGPGLLESTYEKCLAHELSFNNIDFKLQHPLPVEYKGIRLECGYRVDLFIEDNLIVELKSVEQIKAVHEAQLLTYMKLASVKTGLLLNFNVNRLKDGIKRFVL</sequence>
<dbReference type="RefSeq" id="WP_072282424.1">
    <property type="nucleotide sequence ID" value="NZ_CP015519.1"/>
</dbReference>
<dbReference type="AlphaFoldDB" id="A0A1L3GKL9"/>